<organism evidence="1 2">
    <name type="scientific">Indibacter alkaliphilus (strain CCUG 57479 / KCTC 22604 / LW1)</name>
    <dbReference type="NCBI Taxonomy" id="1189612"/>
    <lineage>
        <taxon>Bacteria</taxon>
        <taxon>Pseudomonadati</taxon>
        <taxon>Bacteroidota</taxon>
        <taxon>Cytophagia</taxon>
        <taxon>Cytophagales</taxon>
        <taxon>Cyclobacteriaceae</taxon>
    </lineage>
</organism>
<accession>S2D9U3</accession>
<comment type="caution">
    <text evidence="1">The sequence shown here is derived from an EMBL/GenBank/DDBJ whole genome shotgun (WGS) entry which is preliminary data.</text>
</comment>
<keyword evidence="2" id="KW-1185">Reference proteome</keyword>
<protein>
    <submittedName>
        <fullName evidence="1">Uncharacterized protein</fullName>
    </submittedName>
</protein>
<dbReference type="Proteomes" id="UP000006073">
    <property type="component" value="Unassembled WGS sequence"/>
</dbReference>
<reference evidence="1 2" key="1">
    <citation type="journal article" date="2013" name="Genome Announc.">
        <title>Draft Genome Sequence of Indibacter alkaliphilus Strain LW1T, Isolated from Lonar Lake, a Haloalkaline Lake in the Buldana District of Maharashtra, India.</title>
        <authorList>
            <person name="Singh A."/>
            <person name="Kumar Jangir P."/>
            <person name="Sharma R."/>
            <person name="Singh A."/>
            <person name="Kumar Pinnaka A."/>
            <person name="Shivaji S."/>
        </authorList>
    </citation>
    <scope>NUCLEOTIDE SEQUENCE [LARGE SCALE GENOMIC DNA]</scope>
    <source>
        <strain evidence="2">CCUG 57479 / KCTC 22604 / LW1</strain>
    </source>
</reference>
<name>S2D9U3_INDAL</name>
<sequence>MTGNGENADAKPKSAWNASQTMGYLDVTIYFSNFYPV</sequence>
<dbReference type="STRING" id="1189612.A33Q_3016"/>
<evidence type="ECO:0000313" key="2">
    <source>
        <dbReference type="Proteomes" id="UP000006073"/>
    </source>
</evidence>
<dbReference type="AlphaFoldDB" id="S2D9U3"/>
<proteinExistence type="predicted"/>
<dbReference type="EMBL" id="ALWO02000037">
    <property type="protein sequence ID" value="EOZ95654.1"/>
    <property type="molecule type" value="Genomic_DNA"/>
</dbReference>
<gene>
    <name evidence="1" type="ORF">A33Q_3016</name>
</gene>
<evidence type="ECO:0000313" key="1">
    <source>
        <dbReference type="EMBL" id="EOZ95654.1"/>
    </source>
</evidence>